<dbReference type="InterPro" id="IPR029058">
    <property type="entry name" value="AB_hydrolase_fold"/>
</dbReference>
<proteinExistence type="predicted"/>
<protein>
    <submittedName>
        <fullName evidence="2">Magnesium chelatase accessory protein</fullName>
    </submittedName>
</protein>
<dbReference type="InterPro" id="IPR017497">
    <property type="entry name" value="BchO"/>
</dbReference>
<sequence length="293" mass="31940">MSDGLDWKKDGADWPNRNCSGFVEAGGLTWHVQRMGQGPVILLIHGTGASTHSWRDLAPRLAQRFTVIAPDLPGHAFTDRPASRELSLTNMGHLVCKLVEALDVEPALVVGHSAGAAIALRMVLDNCITPAAIVSLNGALFPFSGVARHVFPPVARLMLLNPFTPRIFTAQAKSPQRVERLIENTGSRIDDRGLSLYKRLFREPGHVLGALGMMANWDLKPLQDAMDKITTPVVLVATEDDRAIPPSNSMRARDKLPNARVVYLRGLGHLAHEEAPEQIGEIIDEAARENGVL</sequence>
<dbReference type="PANTHER" id="PTHR43798">
    <property type="entry name" value="MONOACYLGLYCEROL LIPASE"/>
    <property type="match status" value="1"/>
</dbReference>
<dbReference type="Pfam" id="PF00561">
    <property type="entry name" value="Abhydrolase_1"/>
    <property type="match status" value="1"/>
</dbReference>
<dbReference type="GO" id="GO:0016020">
    <property type="term" value="C:membrane"/>
    <property type="evidence" value="ECO:0007669"/>
    <property type="project" value="TreeGrafter"/>
</dbReference>
<dbReference type="EMBL" id="QXDF01000001">
    <property type="protein sequence ID" value="RIA56733.1"/>
    <property type="molecule type" value="Genomic_DNA"/>
</dbReference>
<dbReference type="GO" id="GO:0047372">
    <property type="term" value="F:monoacylglycerol lipase activity"/>
    <property type="evidence" value="ECO:0007669"/>
    <property type="project" value="TreeGrafter"/>
</dbReference>
<dbReference type="InterPro" id="IPR050266">
    <property type="entry name" value="AB_hydrolase_sf"/>
</dbReference>
<comment type="caution">
    <text evidence="2">The sequence shown here is derived from an EMBL/GenBank/DDBJ whole genome shotgun (WGS) entry which is preliminary data.</text>
</comment>
<dbReference type="InterPro" id="IPR000073">
    <property type="entry name" value="AB_hydrolase_1"/>
</dbReference>
<dbReference type="OrthoDB" id="9799612at2"/>
<dbReference type="AlphaFoldDB" id="A0A397Q6Y9"/>
<dbReference type="NCBIfam" id="TIGR03056">
    <property type="entry name" value="bchO_mg_che_rel"/>
    <property type="match status" value="1"/>
</dbReference>
<dbReference type="PRINTS" id="PR00111">
    <property type="entry name" value="ABHYDROLASE"/>
</dbReference>
<name>A0A397Q6Y9_9HYPH</name>
<dbReference type="SUPFAM" id="SSF53474">
    <property type="entry name" value="alpha/beta-Hydrolases"/>
    <property type="match status" value="1"/>
</dbReference>
<accession>A0A397Q6Y9</accession>
<dbReference type="Proteomes" id="UP000266273">
    <property type="component" value="Unassembled WGS sequence"/>
</dbReference>
<evidence type="ECO:0000313" key="3">
    <source>
        <dbReference type="Proteomes" id="UP000266273"/>
    </source>
</evidence>
<reference evidence="2 3" key="1">
    <citation type="submission" date="2018-08" db="EMBL/GenBank/DDBJ databases">
        <title>Genomic Encyclopedia of Archaeal and Bacterial Type Strains, Phase II (KMG-II): from individual species to whole genera.</title>
        <authorList>
            <person name="Goeker M."/>
        </authorList>
    </citation>
    <scope>NUCLEOTIDE SEQUENCE [LARGE SCALE GENOMIC DNA]</scope>
    <source>
        <strain evidence="2 3">DSM 5002</strain>
    </source>
</reference>
<feature type="domain" description="AB hydrolase-1" evidence="1">
    <location>
        <begin position="39"/>
        <end position="276"/>
    </location>
</feature>
<evidence type="ECO:0000313" key="2">
    <source>
        <dbReference type="EMBL" id="RIA56733.1"/>
    </source>
</evidence>
<dbReference type="PANTHER" id="PTHR43798:SF33">
    <property type="entry name" value="HYDROLASE, PUTATIVE (AFU_ORTHOLOGUE AFUA_2G14860)-RELATED"/>
    <property type="match status" value="1"/>
</dbReference>
<dbReference type="Gene3D" id="3.40.50.1820">
    <property type="entry name" value="alpha/beta hydrolase"/>
    <property type="match status" value="1"/>
</dbReference>
<gene>
    <name evidence="2" type="ORF">BXY53_1841</name>
</gene>
<dbReference type="RefSeq" id="WP_119061499.1">
    <property type="nucleotide sequence ID" value="NZ_QXDF01000001.1"/>
</dbReference>
<keyword evidence="3" id="KW-1185">Reference proteome</keyword>
<evidence type="ECO:0000259" key="1">
    <source>
        <dbReference type="Pfam" id="PF00561"/>
    </source>
</evidence>
<dbReference type="GO" id="GO:0046464">
    <property type="term" value="P:acylglycerol catabolic process"/>
    <property type="evidence" value="ECO:0007669"/>
    <property type="project" value="TreeGrafter"/>
</dbReference>
<organism evidence="2 3">
    <name type="scientific">Dichotomicrobium thermohalophilum</name>
    <dbReference type="NCBI Taxonomy" id="933063"/>
    <lineage>
        <taxon>Bacteria</taxon>
        <taxon>Pseudomonadati</taxon>
        <taxon>Pseudomonadota</taxon>
        <taxon>Alphaproteobacteria</taxon>
        <taxon>Hyphomicrobiales</taxon>
        <taxon>Hyphomicrobiaceae</taxon>
        <taxon>Dichotomicrobium</taxon>
    </lineage>
</organism>